<sequence length="174" mass="19300">MILTSFNIPPKHKFLGFTLILIAVSCCYSGCAAEDNLGERFFNALTCFNNKFIYSGCDEAYRLNQSGNLNVPPDAIDLFCHGPCLAETQQVLKCVDSMLSTFIFNNKATLPDIRDALHDGCSYTSRRGNFNGFGPFGEYIQGETSNVAGKLPNSFSLFFTFLSITGCCLFFILW</sequence>
<comment type="caution">
    <text evidence="4">The sequence shown here is derived from an EMBL/GenBank/DDBJ whole genome shotgun (WGS) entry which is preliminary data.</text>
</comment>
<keyword evidence="5" id="KW-1185">Reference proteome</keyword>
<dbReference type="InterPro" id="IPR056633">
    <property type="entry name" value="DUF7731"/>
</dbReference>
<feature type="transmembrane region" description="Helical" evidence="1">
    <location>
        <begin position="155"/>
        <end position="173"/>
    </location>
</feature>
<gene>
    <name evidence="4" type="ORF">M0R45_028523</name>
</gene>
<feature type="chain" id="PRO_5043598346" description="DUF7731 domain-containing protein" evidence="2">
    <location>
        <begin position="34"/>
        <end position="174"/>
    </location>
</feature>
<name>A0AAW1W4X8_RUBAR</name>
<keyword evidence="1" id="KW-0472">Membrane</keyword>
<dbReference type="Pfam" id="PF24865">
    <property type="entry name" value="DUF7731"/>
    <property type="match status" value="1"/>
</dbReference>
<evidence type="ECO:0000313" key="4">
    <source>
        <dbReference type="EMBL" id="KAK9919951.1"/>
    </source>
</evidence>
<dbReference type="PANTHER" id="PTHR34366">
    <property type="entry name" value="OS07G0289901 PROTEIN-RELATED"/>
    <property type="match status" value="1"/>
</dbReference>
<keyword evidence="1" id="KW-0812">Transmembrane</keyword>
<evidence type="ECO:0000256" key="2">
    <source>
        <dbReference type="SAM" id="SignalP"/>
    </source>
</evidence>
<keyword evidence="1" id="KW-1133">Transmembrane helix</keyword>
<protein>
    <recommendedName>
        <fullName evidence="3">DUF7731 domain-containing protein</fullName>
    </recommendedName>
</protein>
<dbReference type="PANTHER" id="PTHR34366:SF8">
    <property type="entry name" value="TRANSMEMBRANE PROTEIN"/>
    <property type="match status" value="1"/>
</dbReference>
<feature type="signal peptide" evidence="2">
    <location>
        <begin position="1"/>
        <end position="33"/>
    </location>
</feature>
<reference evidence="4 5" key="1">
    <citation type="journal article" date="2023" name="G3 (Bethesda)">
        <title>A chromosome-length genome assembly and annotation of blackberry (Rubus argutus, cv. 'Hillquist').</title>
        <authorList>
            <person name="Bruna T."/>
            <person name="Aryal R."/>
            <person name="Dudchenko O."/>
            <person name="Sargent D.J."/>
            <person name="Mead D."/>
            <person name="Buti M."/>
            <person name="Cavallini A."/>
            <person name="Hytonen T."/>
            <person name="Andres J."/>
            <person name="Pham M."/>
            <person name="Weisz D."/>
            <person name="Mascagni F."/>
            <person name="Usai G."/>
            <person name="Natali L."/>
            <person name="Bassil N."/>
            <person name="Fernandez G.E."/>
            <person name="Lomsadze A."/>
            <person name="Armour M."/>
            <person name="Olukolu B."/>
            <person name="Poorten T."/>
            <person name="Britton C."/>
            <person name="Davik J."/>
            <person name="Ashrafi H."/>
            <person name="Aiden E.L."/>
            <person name="Borodovsky M."/>
            <person name="Worthington M."/>
        </authorList>
    </citation>
    <scope>NUCLEOTIDE SEQUENCE [LARGE SCALE GENOMIC DNA]</scope>
    <source>
        <strain evidence="4">PI 553951</strain>
    </source>
</reference>
<dbReference type="AlphaFoldDB" id="A0AAW1W4X8"/>
<keyword evidence="2" id="KW-0732">Signal</keyword>
<organism evidence="4 5">
    <name type="scientific">Rubus argutus</name>
    <name type="common">Southern blackberry</name>
    <dbReference type="NCBI Taxonomy" id="59490"/>
    <lineage>
        <taxon>Eukaryota</taxon>
        <taxon>Viridiplantae</taxon>
        <taxon>Streptophyta</taxon>
        <taxon>Embryophyta</taxon>
        <taxon>Tracheophyta</taxon>
        <taxon>Spermatophyta</taxon>
        <taxon>Magnoliopsida</taxon>
        <taxon>eudicotyledons</taxon>
        <taxon>Gunneridae</taxon>
        <taxon>Pentapetalae</taxon>
        <taxon>rosids</taxon>
        <taxon>fabids</taxon>
        <taxon>Rosales</taxon>
        <taxon>Rosaceae</taxon>
        <taxon>Rosoideae</taxon>
        <taxon>Rosoideae incertae sedis</taxon>
        <taxon>Rubus</taxon>
    </lineage>
</organism>
<evidence type="ECO:0000313" key="5">
    <source>
        <dbReference type="Proteomes" id="UP001457282"/>
    </source>
</evidence>
<feature type="domain" description="DUF7731" evidence="3">
    <location>
        <begin position="41"/>
        <end position="131"/>
    </location>
</feature>
<accession>A0AAW1W4X8</accession>
<dbReference type="EMBL" id="JBEDUW010000006">
    <property type="protein sequence ID" value="KAK9919951.1"/>
    <property type="molecule type" value="Genomic_DNA"/>
</dbReference>
<dbReference type="Proteomes" id="UP001457282">
    <property type="component" value="Unassembled WGS sequence"/>
</dbReference>
<proteinExistence type="predicted"/>
<evidence type="ECO:0000256" key="1">
    <source>
        <dbReference type="SAM" id="Phobius"/>
    </source>
</evidence>
<evidence type="ECO:0000259" key="3">
    <source>
        <dbReference type="Pfam" id="PF24865"/>
    </source>
</evidence>